<dbReference type="Pfam" id="PF04909">
    <property type="entry name" value="Amidohydro_2"/>
    <property type="match status" value="1"/>
</dbReference>
<keyword evidence="3" id="KW-0378">Hydrolase</keyword>
<dbReference type="Proteomes" id="UP000199308">
    <property type="component" value="Unassembled WGS sequence"/>
</dbReference>
<evidence type="ECO:0000313" key="3">
    <source>
        <dbReference type="EMBL" id="SES71571.1"/>
    </source>
</evidence>
<dbReference type="PANTHER" id="PTHR43569:SF2">
    <property type="entry name" value="AMIDOHYDROLASE-RELATED DOMAIN-CONTAINING PROTEIN"/>
    <property type="match status" value="1"/>
</dbReference>
<dbReference type="PANTHER" id="PTHR43569">
    <property type="entry name" value="AMIDOHYDROLASE"/>
    <property type="match status" value="1"/>
</dbReference>
<dbReference type="InterPro" id="IPR006680">
    <property type="entry name" value="Amidohydro-rel"/>
</dbReference>
<accession>A0A1H9YQZ5</accession>
<comment type="similarity">
    <text evidence="1">Belongs to the metallo-dependent hydrolases superfamily.</text>
</comment>
<dbReference type="RefSeq" id="WP_093327102.1">
    <property type="nucleotide sequence ID" value="NZ_AP027363.1"/>
</dbReference>
<dbReference type="InterPro" id="IPR052350">
    <property type="entry name" value="Metallo-dep_Lactonases"/>
</dbReference>
<feature type="domain" description="Amidohydrolase-related" evidence="2">
    <location>
        <begin position="4"/>
        <end position="276"/>
    </location>
</feature>
<dbReference type="STRING" id="349064.SAMN05660429_00318"/>
<dbReference type="OrthoDB" id="9787654at2"/>
<gene>
    <name evidence="3" type="ORF">SAMN05660429_00318</name>
</gene>
<dbReference type="InterPro" id="IPR032466">
    <property type="entry name" value="Metal_Hydrolase"/>
</dbReference>
<dbReference type="SUPFAM" id="SSF51556">
    <property type="entry name" value="Metallo-dependent hydrolases"/>
    <property type="match status" value="1"/>
</dbReference>
<evidence type="ECO:0000313" key="4">
    <source>
        <dbReference type="Proteomes" id="UP000199308"/>
    </source>
</evidence>
<organism evidence="3 4">
    <name type="scientific">Thalassotalea agarivorans</name>
    <name type="common">Thalassomonas agarivorans</name>
    <dbReference type="NCBI Taxonomy" id="349064"/>
    <lineage>
        <taxon>Bacteria</taxon>
        <taxon>Pseudomonadati</taxon>
        <taxon>Pseudomonadota</taxon>
        <taxon>Gammaproteobacteria</taxon>
        <taxon>Alteromonadales</taxon>
        <taxon>Colwelliaceae</taxon>
        <taxon>Thalassotalea</taxon>
    </lineage>
</organism>
<reference evidence="3 4" key="1">
    <citation type="submission" date="2016-10" db="EMBL/GenBank/DDBJ databases">
        <authorList>
            <person name="de Groot N.N."/>
        </authorList>
    </citation>
    <scope>NUCLEOTIDE SEQUENCE [LARGE SCALE GENOMIC DNA]</scope>
    <source>
        <strain evidence="3 4">DSM 19706</strain>
    </source>
</reference>
<dbReference type="Gene3D" id="3.20.20.140">
    <property type="entry name" value="Metal-dependent hydrolases"/>
    <property type="match status" value="1"/>
</dbReference>
<dbReference type="EMBL" id="FOHK01000001">
    <property type="protein sequence ID" value="SES71571.1"/>
    <property type="molecule type" value="Genomic_DNA"/>
</dbReference>
<keyword evidence="4" id="KW-1185">Reference proteome</keyword>
<dbReference type="AlphaFoldDB" id="A0A1H9YQZ5"/>
<evidence type="ECO:0000259" key="2">
    <source>
        <dbReference type="Pfam" id="PF04909"/>
    </source>
</evidence>
<dbReference type="GO" id="GO:0016787">
    <property type="term" value="F:hydrolase activity"/>
    <property type="evidence" value="ECO:0007669"/>
    <property type="project" value="UniProtKB-KW"/>
</dbReference>
<name>A0A1H9YQZ5_THASX</name>
<protein>
    <submittedName>
        <fullName evidence="3">Predicted metal-dependent hydrolase, TIM-barrel fold</fullName>
    </submittedName>
</protein>
<evidence type="ECO:0000256" key="1">
    <source>
        <dbReference type="ARBA" id="ARBA00038310"/>
    </source>
</evidence>
<sequence>MNVIDSHIHLIAQPHGHYQWLKLDNAPHWPNKARVVEQARLSTPQLPTPLISSGVVHIEAGFNNEHPWQEIAYVESLEIEQLRSVAYLDFSLPLAMFEQHLRKLTQYQSVVGVRDILEDSFDATFSQKDILDKFTMLANANLHFELQCNITLPNIVPTINQLLSDVPNLRCVICHAGISGLAQKSLDWNDYETAVHHLHCDRVFWKVSGIEMMLVGDDAEQEKMLKLQQRIIELLLLHCTAAHVMLASNFPVMYLMTTYQDYWHYWQENLPKDIFLTIAYSTPKQCYSF</sequence>
<proteinExistence type="inferred from homology"/>